<dbReference type="Pfam" id="PF07143">
    <property type="entry name" value="CrtC"/>
    <property type="match status" value="1"/>
</dbReference>
<dbReference type="Pfam" id="PF17186">
    <property type="entry name" value="Lipocalin_9"/>
    <property type="match status" value="1"/>
</dbReference>
<organism evidence="2 3">
    <name type="scientific">Dictyobacter vulcani</name>
    <dbReference type="NCBI Taxonomy" id="2607529"/>
    <lineage>
        <taxon>Bacteria</taxon>
        <taxon>Bacillati</taxon>
        <taxon>Chloroflexota</taxon>
        <taxon>Ktedonobacteria</taxon>
        <taxon>Ktedonobacterales</taxon>
        <taxon>Dictyobacteraceae</taxon>
        <taxon>Dictyobacter</taxon>
    </lineage>
</organism>
<gene>
    <name evidence="2" type="ORF">KDW_08120</name>
</gene>
<comment type="caution">
    <text evidence="2">The sequence shown here is derived from an EMBL/GenBank/DDBJ whole genome shotgun (WGS) entry which is preliminary data.</text>
</comment>
<accession>A0A5J4KJW2</accession>
<dbReference type="Proteomes" id="UP000326912">
    <property type="component" value="Unassembled WGS sequence"/>
</dbReference>
<dbReference type="PANTHER" id="PTHR38591">
    <property type="entry name" value="HYDROLASE"/>
    <property type="match status" value="1"/>
</dbReference>
<keyword evidence="3" id="KW-1185">Reference proteome</keyword>
<dbReference type="PANTHER" id="PTHR38591:SF1">
    <property type="entry name" value="BLL1000 PROTEIN"/>
    <property type="match status" value="1"/>
</dbReference>
<dbReference type="SUPFAM" id="SSF159245">
    <property type="entry name" value="AttH-like"/>
    <property type="match status" value="1"/>
</dbReference>
<proteinExistence type="predicted"/>
<evidence type="ECO:0000313" key="2">
    <source>
        <dbReference type="EMBL" id="GER86650.1"/>
    </source>
</evidence>
<sequence length="298" mass="32882">MQATDASGKQRTYGFELVFFQALRSSLPAVRPAHFAITDISRNEFHYDQRSMTAFGQSRPDGQSTQGINVRVGDWAAQGLNGKDHLTAAMQDYAINLNLTGQKDATLHNGNGLITYGLGGFSYYYSRTRMAVAGTLMDHNQPLKVTGTAWMDHQWGNFLTLGGGGWDWYSIQLNNNTELMLYVIRDASGKTISTYAGYTTADAKSVVLPEQALHLEALDTWVSPKTGIRYPSGWRVEIKDPHLQAALTIQPLLKNQELVVQKSTGNIYWEGAVSIKGQNHGHSIAGEGYVELTGYKKS</sequence>
<dbReference type="Gene3D" id="2.40.370.10">
    <property type="entry name" value="AttH-like domain"/>
    <property type="match status" value="2"/>
</dbReference>
<evidence type="ECO:0000313" key="3">
    <source>
        <dbReference type="Proteomes" id="UP000326912"/>
    </source>
</evidence>
<dbReference type="AlphaFoldDB" id="A0A5J4KJW2"/>
<evidence type="ECO:0000259" key="1">
    <source>
        <dbReference type="Pfam" id="PF07143"/>
    </source>
</evidence>
<dbReference type="EMBL" id="BKZW01000001">
    <property type="protein sequence ID" value="GER86650.1"/>
    <property type="molecule type" value="Genomic_DNA"/>
</dbReference>
<reference evidence="2 3" key="1">
    <citation type="submission" date="2019-10" db="EMBL/GenBank/DDBJ databases">
        <title>Dictyobacter vulcani sp. nov., within the class Ktedonobacteria, isolated from soil of volcanic Mt. Zao.</title>
        <authorList>
            <person name="Zheng Y."/>
            <person name="Wang C.M."/>
            <person name="Sakai Y."/>
            <person name="Abe K."/>
            <person name="Yokota A."/>
            <person name="Yabe S."/>
        </authorList>
    </citation>
    <scope>NUCLEOTIDE SEQUENCE [LARGE SCALE GENOMIC DNA]</scope>
    <source>
        <strain evidence="2 3">W12</strain>
    </source>
</reference>
<dbReference type="InterPro" id="IPR023374">
    <property type="entry name" value="AttH-like_dom_sf"/>
</dbReference>
<dbReference type="InterPro" id="IPR010791">
    <property type="entry name" value="AttH_dom"/>
</dbReference>
<protein>
    <submittedName>
        <fullName evidence="2">Carotenoid 1,2-hydratase</fullName>
    </submittedName>
</protein>
<name>A0A5J4KJW2_9CHLR</name>
<feature type="domain" description="AttH" evidence="1">
    <location>
        <begin position="9"/>
        <end position="157"/>
    </location>
</feature>